<protein>
    <submittedName>
        <fullName evidence="2">Uncharacterized protein</fullName>
    </submittedName>
</protein>
<feature type="compositionally biased region" description="Basic and acidic residues" evidence="1">
    <location>
        <begin position="190"/>
        <end position="211"/>
    </location>
</feature>
<comment type="caution">
    <text evidence="2">The sequence shown here is derived from an EMBL/GenBank/DDBJ whole genome shotgun (WGS) entry which is preliminary data.</text>
</comment>
<dbReference type="AlphaFoldDB" id="A0A0M0JM29"/>
<gene>
    <name evidence="2" type="ORF">Ctob_009650</name>
</gene>
<name>A0A0M0JM29_9EUKA</name>
<reference evidence="3" key="1">
    <citation type="journal article" date="2015" name="PLoS Genet.">
        <title>Genome Sequence and Transcriptome Analyses of Chrysochromulina tobin: Metabolic Tools for Enhanced Algal Fitness in the Prominent Order Prymnesiales (Haptophyceae).</title>
        <authorList>
            <person name="Hovde B.T."/>
            <person name="Deodato C.R."/>
            <person name="Hunsperger H.M."/>
            <person name="Ryken S.A."/>
            <person name="Yost W."/>
            <person name="Jha R.K."/>
            <person name="Patterson J."/>
            <person name="Monnat R.J. Jr."/>
            <person name="Barlow S.B."/>
            <person name="Starkenburg S.R."/>
            <person name="Cattolico R.A."/>
        </authorList>
    </citation>
    <scope>NUCLEOTIDE SEQUENCE</scope>
    <source>
        <strain evidence="3">CCMP291</strain>
    </source>
</reference>
<accession>A0A0M0JM29</accession>
<proteinExistence type="predicted"/>
<feature type="compositionally biased region" description="Polar residues" evidence="1">
    <location>
        <begin position="103"/>
        <end position="112"/>
    </location>
</feature>
<feature type="non-terminal residue" evidence="2">
    <location>
        <position position="1"/>
    </location>
</feature>
<evidence type="ECO:0000313" key="2">
    <source>
        <dbReference type="EMBL" id="KOO27530.1"/>
    </source>
</evidence>
<evidence type="ECO:0000313" key="3">
    <source>
        <dbReference type="Proteomes" id="UP000037460"/>
    </source>
</evidence>
<keyword evidence="3" id="KW-1185">Reference proteome</keyword>
<feature type="region of interest" description="Disordered" evidence="1">
    <location>
        <begin position="1"/>
        <end position="124"/>
    </location>
</feature>
<feature type="non-terminal residue" evidence="2">
    <location>
        <position position="211"/>
    </location>
</feature>
<feature type="region of interest" description="Disordered" evidence="1">
    <location>
        <begin position="169"/>
        <end position="211"/>
    </location>
</feature>
<dbReference type="EMBL" id="JWZX01002704">
    <property type="protein sequence ID" value="KOO27530.1"/>
    <property type="molecule type" value="Genomic_DNA"/>
</dbReference>
<dbReference type="Proteomes" id="UP000037460">
    <property type="component" value="Unassembled WGS sequence"/>
</dbReference>
<evidence type="ECO:0000256" key="1">
    <source>
        <dbReference type="SAM" id="MobiDB-lite"/>
    </source>
</evidence>
<feature type="compositionally biased region" description="Low complexity" evidence="1">
    <location>
        <begin position="51"/>
        <end position="68"/>
    </location>
</feature>
<sequence>KPAAQAQPKWRIALEDANWKTPAELTHRRGRQRQTGTPPKPRTSTTDASHAAGRVGAPRRGARQRPSPWNAPALPCYRARRGGGRDAGGIGPVHRRARRRAPTTGNAKTHSTPSHDDGVEHKPRHHIRRRLRRAARCVGAIAAAPAEHACTQRHRSVLLHARARARHPSLGAAVRAPTGPAWSPSSSPPQRERVKARGERSAPVDGKWREC</sequence>
<organism evidence="2 3">
    <name type="scientific">Chrysochromulina tobinii</name>
    <dbReference type="NCBI Taxonomy" id="1460289"/>
    <lineage>
        <taxon>Eukaryota</taxon>
        <taxon>Haptista</taxon>
        <taxon>Haptophyta</taxon>
        <taxon>Prymnesiophyceae</taxon>
        <taxon>Prymnesiales</taxon>
        <taxon>Chrysochromulinaceae</taxon>
        <taxon>Chrysochromulina</taxon>
    </lineage>
</organism>